<dbReference type="PROSITE" id="PS51350">
    <property type="entry name" value="PTS_HPR_DOM"/>
    <property type="match status" value="1"/>
</dbReference>
<evidence type="ECO:0000313" key="7">
    <source>
        <dbReference type="EMBL" id="MDQ0366159.1"/>
    </source>
</evidence>
<keyword evidence="4" id="KW-0963">Cytoplasm</keyword>
<evidence type="ECO:0000256" key="2">
    <source>
        <dbReference type="ARBA" id="ARBA00004496"/>
    </source>
</evidence>
<comment type="caution">
    <text evidence="7">The sequence shown here is derived from an EMBL/GenBank/DDBJ whole genome shotgun (WGS) entry which is preliminary data.</text>
</comment>
<evidence type="ECO:0000313" key="8">
    <source>
        <dbReference type="Proteomes" id="UP001240236"/>
    </source>
</evidence>
<dbReference type="GO" id="GO:0005737">
    <property type="term" value="C:cytoplasm"/>
    <property type="evidence" value="ECO:0007669"/>
    <property type="project" value="UniProtKB-SubCell"/>
</dbReference>
<evidence type="ECO:0000256" key="4">
    <source>
        <dbReference type="ARBA" id="ARBA00022490"/>
    </source>
</evidence>
<comment type="function">
    <text evidence="1">General (non sugar-specific) component of the phosphoenolpyruvate-dependent sugar phosphotransferase system (sugar PTS). This major carbohydrate active-transport system catalyzes the phosphorylation of incoming sugar substrates concomitantly with their translocation across the cell membrane. The phosphoryl group from phosphoenolpyruvate (PEP) is transferred to the phosphoryl carrier protein HPr by enzyme I. Phospho-HPr then transfers it to the PTS EIIA domain.</text>
</comment>
<dbReference type="EMBL" id="JAUSUZ010000001">
    <property type="protein sequence ID" value="MDQ0366159.1"/>
    <property type="molecule type" value="Genomic_DNA"/>
</dbReference>
<dbReference type="GO" id="GO:0009401">
    <property type="term" value="P:phosphoenolpyruvate-dependent sugar phosphotransferase system"/>
    <property type="evidence" value="ECO:0007669"/>
    <property type="project" value="UniProtKB-KW"/>
</dbReference>
<dbReference type="PRINTS" id="PR00107">
    <property type="entry name" value="PHOSPHOCPHPR"/>
</dbReference>
<dbReference type="InterPro" id="IPR035895">
    <property type="entry name" value="HPr-like_sf"/>
</dbReference>
<comment type="subcellular location">
    <subcellularLocation>
        <location evidence="2">Cytoplasm</location>
    </subcellularLocation>
</comment>
<accession>A0AAE3VYM2</accession>
<dbReference type="Gene3D" id="3.30.1340.10">
    <property type="entry name" value="HPr-like"/>
    <property type="match status" value="1"/>
</dbReference>
<dbReference type="NCBIfam" id="TIGR01003">
    <property type="entry name" value="PTS_HPr_family"/>
    <property type="match status" value="1"/>
</dbReference>
<name>A0AAE3VYM2_9ACTN</name>
<evidence type="ECO:0000259" key="6">
    <source>
        <dbReference type="PROSITE" id="PS51350"/>
    </source>
</evidence>
<protein>
    <recommendedName>
        <fullName evidence="3">Phosphocarrier protein HPr</fullName>
    </recommendedName>
</protein>
<gene>
    <name evidence="7" type="ORF">J2S42_002828</name>
</gene>
<evidence type="ECO:0000256" key="1">
    <source>
        <dbReference type="ARBA" id="ARBA00003681"/>
    </source>
</evidence>
<reference evidence="7 8" key="1">
    <citation type="submission" date="2023-07" db="EMBL/GenBank/DDBJ databases">
        <title>Sequencing the genomes of 1000 actinobacteria strains.</title>
        <authorList>
            <person name="Klenk H.-P."/>
        </authorList>
    </citation>
    <scope>NUCLEOTIDE SEQUENCE [LARGE SCALE GENOMIC DNA]</scope>
    <source>
        <strain evidence="7 8">DSM 44709</strain>
    </source>
</reference>
<evidence type="ECO:0000256" key="5">
    <source>
        <dbReference type="ARBA" id="ARBA00022683"/>
    </source>
</evidence>
<dbReference type="PANTHER" id="PTHR33705">
    <property type="entry name" value="PHOSPHOCARRIER PROTEIN HPR"/>
    <property type="match status" value="1"/>
</dbReference>
<dbReference type="PANTHER" id="PTHR33705:SF2">
    <property type="entry name" value="PHOSPHOCARRIER PROTEIN NPR"/>
    <property type="match status" value="1"/>
</dbReference>
<feature type="domain" description="HPr" evidence="6">
    <location>
        <begin position="1"/>
        <end position="89"/>
    </location>
</feature>
<dbReference type="SUPFAM" id="SSF55594">
    <property type="entry name" value="HPr-like"/>
    <property type="match status" value="1"/>
</dbReference>
<dbReference type="InterPro" id="IPR000032">
    <property type="entry name" value="HPr-like"/>
</dbReference>
<dbReference type="AlphaFoldDB" id="A0AAE3VYM2"/>
<dbReference type="CDD" id="cd00367">
    <property type="entry name" value="PTS-HPr_like"/>
    <property type="match status" value="1"/>
</dbReference>
<evidence type="ECO:0000256" key="3">
    <source>
        <dbReference type="ARBA" id="ARBA00020422"/>
    </source>
</evidence>
<dbReference type="InterPro" id="IPR050399">
    <property type="entry name" value="HPr"/>
</dbReference>
<dbReference type="InterPro" id="IPR001020">
    <property type="entry name" value="PTS_HPr_His_P_site"/>
</dbReference>
<proteinExistence type="predicted"/>
<organism evidence="7 8">
    <name type="scientific">Catenuloplanes indicus</name>
    <dbReference type="NCBI Taxonomy" id="137267"/>
    <lineage>
        <taxon>Bacteria</taxon>
        <taxon>Bacillati</taxon>
        <taxon>Actinomycetota</taxon>
        <taxon>Actinomycetes</taxon>
        <taxon>Micromonosporales</taxon>
        <taxon>Micromonosporaceae</taxon>
        <taxon>Catenuloplanes</taxon>
    </lineage>
</organism>
<dbReference type="Proteomes" id="UP001240236">
    <property type="component" value="Unassembled WGS sequence"/>
</dbReference>
<keyword evidence="5" id="KW-0598">Phosphotransferase system</keyword>
<dbReference type="PROSITE" id="PS00369">
    <property type="entry name" value="PTS_HPR_HIS"/>
    <property type="match status" value="1"/>
</dbReference>
<dbReference type="Pfam" id="PF00381">
    <property type="entry name" value="PTS-HPr"/>
    <property type="match status" value="1"/>
</dbReference>
<dbReference type="RefSeq" id="WP_307239288.1">
    <property type="nucleotide sequence ID" value="NZ_JAUSUZ010000001.1"/>
</dbReference>
<keyword evidence="8" id="KW-1185">Reference proteome</keyword>
<sequence length="94" mass="9363">MPTRTVTVGSASGLHARPAALFVQAAAAAPVKVTIQVGEKRAVPANSMLSVLSLGAKKGTEVVLAAEGDGADEALDGLADLLARDLDAEEPANG</sequence>